<evidence type="ECO:0000313" key="1">
    <source>
        <dbReference type="EMBL" id="KAK7404633.1"/>
    </source>
</evidence>
<keyword evidence="2" id="KW-1185">Reference proteome</keyword>
<comment type="caution">
    <text evidence="1">The sequence shown here is derived from an EMBL/GenBank/DDBJ whole genome shotgun (WGS) entry which is preliminary data.</text>
</comment>
<accession>A0AAN9XR01</accession>
<gene>
    <name evidence="1" type="ORF">VNO78_05588</name>
</gene>
<dbReference type="AlphaFoldDB" id="A0AAN9XR01"/>
<protein>
    <submittedName>
        <fullName evidence="1">Uncharacterized protein</fullName>
    </submittedName>
</protein>
<reference evidence="1 2" key="1">
    <citation type="submission" date="2024-01" db="EMBL/GenBank/DDBJ databases">
        <title>The genomes of 5 underutilized Papilionoideae crops provide insights into root nodulation and disease resistanc.</title>
        <authorList>
            <person name="Jiang F."/>
        </authorList>
    </citation>
    <scope>NUCLEOTIDE SEQUENCE [LARGE SCALE GENOMIC DNA]</scope>
    <source>
        <strain evidence="1">DUOXIRENSHENG_FW03</strain>
        <tissue evidence="1">Leaves</tissue>
    </source>
</reference>
<organism evidence="1 2">
    <name type="scientific">Psophocarpus tetragonolobus</name>
    <name type="common">Winged bean</name>
    <name type="synonym">Dolichos tetragonolobus</name>
    <dbReference type="NCBI Taxonomy" id="3891"/>
    <lineage>
        <taxon>Eukaryota</taxon>
        <taxon>Viridiplantae</taxon>
        <taxon>Streptophyta</taxon>
        <taxon>Embryophyta</taxon>
        <taxon>Tracheophyta</taxon>
        <taxon>Spermatophyta</taxon>
        <taxon>Magnoliopsida</taxon>
        <taxon>eudicotyledons</taxon>
        <taxon>Gunneridae</taxon>
        <taxon>Pentapetalae</taxon>
        <taxon>rosids</taxon>
        <taxon>fabids</taxon>
        <taxon>Fabales</taxon>
        <taxon>Fabaceae</taxon>
        <taxon>Papilionoideae</taxon>
        <taxon>50 kb inversion clade</taxon>
        <taxon>NPAAA clade</taxon>
        <taxon>indigoferoid/millettioid clade</taxon>
        <taxon>Phaseoleae</taxon>
        <taxon>Psophocarpus</taxon>
    </lineage>
</organism>
<proteinExistence type="predicted"/>
<dbReference type="EMBL" id="JAYMYS010000002">
    <property type="protein sequence ID" value="KAK7404633.1"/>
    <property type="molecule type" value="Genomic_DNA"/>
</dbReference>
<evidence type="ECO:0000313" key="2">
    <source>
        <dbReference type="Proteomes" id="UP001386955"/>
    </source>
</evidence>
<name>A0AAN9XR01_PSOTE</name>
<dbReference type="Proteomes" id="UP001386955">
    <property type="component" value="Unassembled WGS sequence"/>
</dbReference>
<sequence>MDLMRRSHFAPLVYSSIWRSSNLVLMHSKKAESKIDVLSGIHSPLSEIIYLNLLESDILKLDCSDSNLIGLKLIESHSTFHLNSGLRVGYWLSPCPGHSNCAFVQALLPKTGRSCHCQVAVIEEYFTKFSGWAMGKIKSYETFGRRKECMSFQTFQITS</sequence>